<dbReference type="EMBL" id="FWFZ01000019">
    <property type="protein sequence ID" value="SLN66390.1"/>
    <property type="molecule type" value="Genomic_DNA"/>
</dbReference>
<evidence type="ECO:0000313" key="2">
    <source>
        <dbReference type="Proteomes" id="UP000193900"/>
    </source>
</evidence>
<reference evidence="1 2" key="1">
    <citation type="submission" date="2017-03" db="EMBL/GenBank/DDBJ databases">
        <authorList>
            <person name="Afonso C.L."/>
            <person name="Miller P.J."/>
            <person name="Scott M.A."/>
            <person name="Spackman E."/>
            <person name="Goraichik I."/>
            <person name="Dimitrov K.M."/>
            <person name="Suarez D.L."/>
            <person name="Swayne D.E."/>
        </authorList>
    </citation>
    <scope>NUCLEOTIDE SEQUENCE [LARGE SCALE GENOMIC DNA]</scope>
    <source>
        <strain evidence="1 2">CECT 7023</strain>
    </source>
</reference>
<sequence length="102" mass="10950">MHRLVIILAILTLSSCGSSRGVTGEVGQACLAAGRSSANAQICGCIDEVAKRTLNAREQRAAASYFEDPEALQAMKIDDRPAAERMWVNYDNFVDTARATCG</sequence>
<gene>
    <name evidence="1" type="ORF">ROA7023_03143</name>
</gene>
<dbReference type="Proteomes" id="UP000193900">
    <property type="component" value="Unassembled WGS sequence"/>
</dbReference>
<accession>A0A1Y5TRF7</accession>
<organism evidence="1 2">
    <name type="scientific">Roseisalinus antarcticus</name>
    <dbReference type="NCBI Taxonomy" id="254357"/>
    <lineage>
        <taxon>Bacteria</taxon>
        <taxon>Pseudomonadati</taxon>
        <taxon>Pseudomonadota</taxon>
        <taxon>Alphaproteobacteria</taxon>
        <taxon>Rhodobacterales</taxon>
        <taxon>Roseobacteraceae</taxon>
        <taxon>Roseisalinus</taxon>
    </lineage>
</organism>
<evidence type="ECO:0000313" key="1">
    <source>
        <dbReference type="EMBL" id="SLN66390.1"/>
    </source>
</evidence>
<proteinExistence type="predicted"/>
<keyword evidence="2" id="KW-1185">Reference proteome</keyword>
<protein>
    <recommendedName>
        <fullName evidence="3">Arginine transporter</fullName>
    </recommendedName>
</protein>
<dbReference type="AlphaFoldDB" id="A0A1Y5TRF7"/>
<dbReference type="PROSITE" id="PS51257">
    <property type="entry name" value="PROKAR_LIPOPROTEIN"/>
    <property type="match status" value="1"/>
</dbReference>
<name>A0A1Y5TRF7_9RHOB</name>
<evidence type="ECO:0008006" key="3">
    <source>
        <dbReference type="Google" id="ProtNLM"/>
    </source>
</evidence>